<keyword evidence="1" id="KW-0812">Transmembrane</keyword>
<keyword evidence="1" id="KW-0472">Membrane</keyword>
<dbReference type="Pfam" id="PF14269">
    <property type="entry name" value="Arylsulfotran_2"/>
    <property type="match status" value="1"/>
</dbReference>
<dbReference type="PANTHER" id="PTHR35340">
    <property type="entry name" value="PQQ ENZYME REPEAT PROTEIN-RELATED"/>
    <property type="match status" value="1"/>
</dbReference>
<evidence type="ECO:0000256" key="1">
    <source>
        <dbReference type="SAM" id="Phobius"/>
    </source>
</evidence>
<keyword evidence="4" id="KW-1185">Reference proteome</keyword>
<gene>
    <name evidence="3" type="ORF">FHL15_011332</name>
</gene>
<dbReference type="InterPro" id="IPR053143">
    <property type="entry name" value="Arylsulfate_ST"/>
</dbReference>
<dbReference type="STRING" id="2512241.A0A553HIJ7"/>
<comment type="caution">
    <text evidence="3">The sequence shown here is derived from an EMBL/GenBank/DDBJ whole genome shotgun (WGS) entry which is preliminary data.</text>
</comment>
<dbReference type="OrthoDB" id="5427350at2759"/>
<dbReference type="EMBL" id="VFLP01000123">
    <property type="protein sequence ID" value="TRX87775.1"/>
    <property type="molecule type" value="Genomic_DNA"/>
</dbReference>
<dbReference type="AlphaFoldDB" id="A0A553HIJ7"/>
<organism evidence="3 4">
    <name type="scientific">Xylaria flabelliformis</name>
    <dbReference type="NCBI Taxonomy" id="2512241"/>
    <lineage>
        <taxon>Eukaryota</taxon>
        <taxon>Fungi</taxon>
        <taxon>Dikarya</taxon>
        <taxon>Ascomycota</taxon>
        <taxon>Pezizomycotina</taxon>
        <taxon>Sordariomycetes</taxon>
        <taxon>Xylariomycetidae</taxon>
        <taxon>Xylariales</taxon>
        <taxon>Xylariaceae</taxon>
        <taxon>Xylaria</taxon>
    </lineage>
</organism>
<dbReference type="PANTHER" id="PTHR35340:SF5">
    <property type="entry name" value="ASST-DOMAIN-CONTAINING PROTEIN"/>
    <property type="match status" value="1"/>
</dbReference>
<dbReference type="InterPro" id="IPR039535">
    <property type="entry name" value="ASST-like"/>
</dbReference>
<keyword evidence="1" id="KW-1133">Transmembrane helix</keyword>
<evidence type="ECO:0000256" key="2">
    <source>
        <dbReference type="SAM" id="SignalP"/>
    </source>
</evidence>
<proteinExistence type="predicted"/>
<dbReference type="SUPFAM" id="SSF63829">
    <property type="entry name" value="Calcium-dependent phosphotriesterase"/>
    <property type="match status" value="1"/>
</dbReference>
<keyword evidence="2" id="KW-0732">Signal</keyword>
<reference evidence="4" key="1">
    <citation type="submission" date="2019-06" db="EMBL/GenBank/DDBJ databases">
        <title>Draft genome sequence of the griseofulvin-producing fungus Xylaria cubensis strain G536.</title>
        <authorList>
            <person name="Mead M.E."/>
            <person name="Raja H.A."/>
            <person name="Steenwyk J.L."/>
            <person name="Knowles S.L."/>
            <person name="Oberlies N.H."/>
            <person name="Rokas A."/>
        </authorList>
    </citation>
    <scope>NUCLEOTIDE SEQUENCE [LARGE SCALE GENOMIC DNA]</scope>
    <source>
        <strain evidence="4">G536</strain>
    </source>
</reference>
<evidence type="ECO:0000313" key="4">
    <source>
        <dbReference type="Proteomes" id="UP000319160"/>
    </source>
</evidence>
<dbReference type="Proteomes" id="UP000319160">
    <property type="component" value="Unassembled WGS sequence"/>
</dbReference>
<accession>A0A553HIJ7</accession>
<feature type="transmembrane region" description="Helical" evidence="1">
    <location>
        <begin position="533"/>
        <end position="551"/>
    </location>
</feature>
<evidence type="ECO:0008006" key="5">
    <source>
        <dbReference type="Google" id="ProtNLM"/>
    </source>
</evidence>
<protein>
    <recommendedName>
        <fullName evidence="5">Arylsulfotransferase N-terminal domain-containing protein</fullName>
    </recommendedName>
</protein>
<name>A0A553HIJ7_9PEZI</name>
<feature type="chain" id="PRO_5021829842" description="Arylsulfotransferase N-terminal domain-containing protein" evidence="2">
    <location>
        <begin position="22"/>
        <end position="623"/>
    </location>
</feature>
<sequence>MIRISLWLLLIAVAFDSQTWAYDVFSSTLYEIGFYGLYPTTSYKSSEITPPRVNFPRWDEQKCSDGYYLIAQKGKIVSDPGPTIFDSRGELVWADDSYGVVFNLQVQTYKGENYLTFWSSPEGAIRGYGRGTYYMLDSSYELFRKFEPAGEGLKGDLHEFQITERGTALVTIYNPVPADLTSVGGPEQGWALDCLVQEIDIDTGDLLFEWSAIEHVALSDVVRYFAGPDDGTTPETAFDFFHANSVDVDSEGNYIISGRHISSIMCINPKGETLWTLGGMSNDFQDLSDGAATDFMYQHHAQLHANYTLSIFDNAASERAGRGSSHEYSRGLLVQLDTTNMTATLLREYHDPANPRWTVSQGSMQVMGDRVVLSYGWLPFITEFASDGSVLCEVELAPWVAARWGLVNTYRAFKTRDWVGRPVEPPSVYLNPGDAQIFVSWNGATEVARWVLQGAEWADLLLLQSQSKTTETEGFVDLDDVMKESFETAFDIVDDMPRYLRVAALDKDGHVLMHSQVVDRHVGNAAGAWIRDVLVWTAVFFAATVAGLLAIRKRGRRALLGNSTRGYDLLARVVLICRDRVVRVLPVRSLGNNGAMDGRYQGMKWWRDWGGAKAHELQSMYHE</sequence>
<evidence type="ECO:0000313" key="3">
    <source>
        <dbReference type="EMBL" id="TRX87775.1"/>
    </source>
</evidence>
<feature type="signal peptide" evidence="2">
    <location>
        <begin position="1"/>
        <end position="21"/>
    </location>
</feature>